<accession>F3QQ10</accession>
<evidence type="ECO:0000256" key="1">
    <source>
        <dbReference type="SAM" id="Phobius"/>
    </source>
</evidence>
<dbReference type="AlphaFoldDB" id="F3QQ10"/>
<dbReference type="Proteomes" id="UP000005546">
    <property type="component" value="Unassembled WGS sequence"/>
</dbReference>
<gene>
    <name evidence="2" type="ORF">HMPREF9442_00247</name>
</gene>
<keyword evidence="1" id="KW-0472">Membrane</keyword>
<feature type="transmembrane region" description="Helical" evidence="1">
    <location>
        <begin position="30"/>
        <end position="46"/>
    </location>
</feature>
<keyword evidence="1" id="KW-0812">Transmembrane</keyword>
<name>F3QQ10_9BACT</name>
<sequence length="47" mass="5813">MKNHLAENEISFDAERLTTFSHERKLKDRYLIFQFTIYYMIVVYHIS</sequence>
<evidence type="ECO:0000313" key="2">
    <source>
        <dbReference type="EMBL" id="EGG57518.1"/>
    </source>
</evidence>
<keyword evidence="1" id="KW-1133">Transmembrane helix</keyword>
<evidence type="ECO:0000313" key="3">
    <source>
        <dbReference type="Proteomes" id="UP000005546"/>
    </source>
</evidence>
<comment type="caution">
    <text evidence="2">The sequence shown here is derived from an EMBL/GenBank/DDBJ whole genome shotgun (WGS) entry which is preliminary data.</text>
</comment>
<keyword evidence="3" id="KW-1185">Reference proteome</keyword>
<organism evidence="2 3">
    <name type="scientific">Paraprevotella xylaniphila YIT 11841</name>
    <dbReference type="NCBI Taxonomy" id="762982"/>
    <lineage>
        <taxon>Bacteria</taxon>
        <taxon>Pseudomonadati</taxon>
        <taxon>Bacteroidota</taxon>
        <taxon>Bacteroidia</taxon>
        <taxon>Bacteroidales</taxon>
        <taxon>Prevotellaceae</taxon>
        <taxon>Paraprevotella</taxon>
    </lineage>
</organism>
<proteinExistence type="predicted"/>
<dbReference type="EMBL" id="AFBR01000007">
    <property type="protein sequence ID" value="EGG57518.1"/>
    <property type="molecule type" value="Genomic_DNA"/>
</dbReference>
<dbReference type="HOGENOM" id="CLU_216890_0_0_10"/>
<protein>
    <submittedName>
        <fullName evidence="2">Uncharacterized protein</fullName>
    </submittedName>
</protein>
<reference evidence="2 3" key="1">
    <citation type="submission" date="2011-02" db="EMBL/GenBank/DDBJ databases">
        <authorList>
            <person name="Weinstock G."/>
            <person name="Sodergren E."/>
            <person name="Clifton S."/>
            <person name="Fulton L."/>
            <person name="Fulton B."/>
            <person name="Courtney L."/>
            <person name="Fronick C."/>
            <person name="Harrison M."/>
            <person name="Strong C."/>
            <person name="Farmer C."/>
            <person name="Delahaunty K."/>
            <person name="Markovic C."/>
            <person name="Hall O."/>
            <person name="Minx P."/>
            <person name="Tomlinson C."/>
            <person name="Mitreva M."/>
            <person name="Hou S."/>
            <person name="Chen J."/>
            <person name="Wollam A."/>
            <person name="Pepin K.H."/>
            <person name="Johnson M."/>
            <person name="Bhonagiri V."/>
            <person name="Zhang X."/>
            <person name="Suruliraj S."/>
            <person name="Warren W."/>
            <person name="Chinwalla A."/>
            <person name="Mardis E.R."/>
            <person name="Wilson R.K."/>
        </authorList>
    </citation>
    <scope>NUCLEOTIDE SEQUENCE [LARGE SCALE GENOMIC DNA]</scope>
    <source>
        <strain evidence="2 3">YIT 11841</strain>
    </source>
</reference>